<dbReference type="InterPro" id="IPR029787">
    <property type="entry name" value="Nucleotide_cyclase"/>
</dbReference>
<evidence type="ECO:0000256" key="1">
    <source>
        <dbReference type="SAM" id="Phobius"/>
    </source>
</evidence>
<keyword evidence="4" id="KW-1185">Reference proteome</keyword>
<protein>
    <submittedName>
        <fullName evidence="3">Diguanylate phosphodiesterase</fullName>
    </submittedName>
</protein>
<keyword evidence="1" id="KW-0472">Membrane</keyword>
<dbReference type="Pfam" id="PF07696">
    <property type="entry name" value="7TMR-DISMED2"/>
    <property type="match status" value="1"/>
</dbReference>
<keyword evidence="1" id="KW-1133">Transmembrane helix</keyword>
<dbReference type="InterPro" id="IPR011623">
    <property type="entry name" value="7TMR_DISM_rcpt_extracell_dom1"/>
</dbReference>
<dbReference type="PROSITE" id="PS50883">
    <property type="entry name" value="EAL"/>
    <property type="match status" value="1"/>
</dbReference>
<dbReference type="EMBL" id="MPKY01000001">
    <property type="protein sequence ID" value="OJS99024.1"/>
    <property type="molecule type" value="Genomic_DNA"/>
</dbReference>
<evidence type="ECO:0000313" key="4">
    <source>
        <dbReference type="Proteomes" id="UP000183986"/>
    </source>
</evidence>
<feature type="transmembrane region" description="Helical" evidence="1">
    <location>
        <begin position="362"/>
        <end position="381"/>
    </location>
</feature>
<sequence length="870" mass="96774">MDSEPANQTSRPPLSRLPFLQSLNRWLPFLILFLAAGYGLTAALLNAPSAAPDQTLTATIGSASPVRLHPQSHYLLAPLDEVLEQQRWHSGGWEPLSKDRPGIGYPRMPATFRMTLTTEEQEPVDSQLVVPAPYLDHLQPALIHPDGTIETLPVMGDQYPFDNRYVALPQWIWPVTLQPGETVLLMEVRNSGPVMLPLSVAGGNEVVSEGTFSTAWKSFVTGLLVFALLLNLSIVAKLKRPGLAWLSVLMIGVIYSQLVMDGLGLWLFWPGMPELNSLLSVSLSLCLIALCEFTPHFMAIHRTGRRILRGFSMAAGLHLLAAPLPLPLLGQDVFLIISAAGGAFILALVLSQLRKHVYARYYALSVLAIVLGAVISSLRTIGWLPVTPLTDSAFFLGAAAGSLILTSGVGRLLLEERKRRLSSDIRVQEEQKLRARIERDYDRILKTHRVTGKPNRPMLEETLGNIDCQQTPYTLCLIRLARFNELEQALGYRTAEDLLKQYLRRLNRYLKRTLGDRLIMINGYGIATLDTVNHAFAMDRGSDPAQDRELLETVSHWLSENFREGRFSFSWAASMGVAYAPEHGTDAASVLSSAGFASLDETRPMAIYDPAIADWQYQQQILMLDVEDALRCGDMWLEYQPKVSIRDGKVRSTEALIRWQHPEFGRIPPDHWIPLAEQVGIIHSVTLWVLDQACQDFTALRQRYGESIGVAVNISAKDVAHPLFHEEVGAITRRHGVSPDQVILEITETAAMADPEVARRAIRTLSSMGFRIALDDFGSGHSSLGNLASFPLDELKIDRSFLQDVLLYPVRQKILRAALELGEALDLDVVVEGVEDEAIALWLQQFPGLHGQGYYWARPERVRAALVSPR</sequence>
<dbReference type="Gene3D" id="3.30.70.270">
    <property type="match status" value="1"/>
</dbReference>
<dbReference type="SUPFAM" id="SSF55073">
    <property type="entry name" value="Nucleotide cyclase"/>
    <property type="match status" value="1"/>
</dbReference>
<dbReference type="RefSeq" id="WP_072676111.1">
    <property type="nucleotide sequence ID" value="NZ_MPKY01000001.1"/>
</dbReference>
<dbReference type="Pfam" id="PF00563">
    <property type="entry name" value="EAL"/>
    <property type="match status" value="1"/>
</dbReference>
<dbReference type="Proteomes" id="UP000183986">
    <property type="component" value="Unassembled WGS sequence"/>
</dbReference>
<dbReference type="PANTHER" id="PTHR33121:SF70">
    <property type="entry name" value="SIGNALING PROTEIN YKOW"/>
    <property type="match status" value="1"/>
</dbReference>
<comment type="caution">
    <text evidence="3">The sequence shown here is derived from an EMBL/GenBank/DDBJ whole genome shotgun (WGS) entry which is preliminary data.</text>
</comment>
<feature type="transmembrane region" description="Helical" evidence="1">
    <location>
        <begin position="333"/>
        <end position="350"/>
    </location>
</feature>
<feature type="transmembrane region" description="Helical" evidence="1">
    <location>
        <begin position="307"/>
        <end position="327"/>
    </location>
</feature>
<dbReference type="SMART" id="SM00052">
    <property type="entry name" value="EAL"/>
    <property type="match status" value="1"/>
</dbReference>
<keyword evidence="1" id="KW-0812">Transmembrane</keyword>
<dbReference type="InterPro" id="IPR050706">
    <property type="entry name" value="Cyclic-di-GMP_PDE-like"/>
</dbReference>
<dbReference type="InterPro" id="IPR011622">
    <property type="entry name" value="7TMR_DISM_rcpt_extracell_dom2"/>
</dbReference>
<evidence type="ECO:0000313" key="3">
    <source>
        <dbReference type="EMBL" id="OJS99024.1"/>
    </source>
</evidence>
<feature type="transmembrane region" description="Helical" evidence="1">
    <location>
        <begin position="26"/>
        <end position="45"/>
    </location>
</feature>
<dbReference type="InterPro" id="IPR043128">
    <property type="entry name" value="Rev_trsase/Diguanyl_cyclase"/>
</dbReference>
<proteinExistence type="predicted"/>
<reference evidence="3" key="1">
    <citation type="submission" date="2016-11" db="EMBL/GenBank/DDBJ databases">
        <title>Draft Genome Sequence of Marinobacter hydrocarbonoclasticus strain STW2, a polyaromatic aromatic hydrocarbon degrading and denitrifying bacterium from rhizosphere of Seagrass Enhalus acodoides.</title>
        <authorList>
            <person name="Ling J."/>
            <person name="Dong J."/>
        </authorList>
    </citation>
    <scope>NUCLEOTIDE SEQUENCE [LARGE SCALE GENOMIC DNA]</scope>
    <source>
        <strain evidence="3">STW2</strain>
    </source>
</reference>
<dbReference type="AlphaFoldDB" id="A0A1M2UUL2"/>
<name>A0A1M2UUL2_MARNT</name>
<dbReference type="CDD" id="cd01948">
    <property type="entry name" value="EAL"/>
    <property type="match status" value="1"/>
</dbReference>
<dbReference type="Pfam" id="PF07695">
    <property type="entry name" value="7TMR-DISM_7TM"/>
    <property type="match status" value="1"/>
</dbReference>
<dbReference type="PANTHER" id="PTHR33121">
    <property type="entry name" value="CYCLIC DI-GMP PHOSPHODIESTERASE PDEF"/>
    <property type="match status" value="1"/>
</dbReference>
<feature type="transmembrane region" description="Helical" evidence="1">
    <location>
        <begin position="243"/>
        <end position="269"/>
    </location>
</feature>
<dbReference type="GO" id="GO:0071111">
    <property type="term" value="F:cyclic-guanylate-specific phosphodiesterase activity"/>
    <property type="evidence" value="ECO:0007669"/>
    <property type="project" value="InterPro"/>
</dbReference>
<dbReference type="InterPro" id="IPR001633">
    <property type="entry name" value="EAL_dom"/>
</dbReference>
<dbReference type="Gene3D" id="2.60.40.2380">
    <property type="match status" value="1"/>
</dbReference>
<dbReference type="Gene3D" id="3.20.20.450">
    <property type="entry name" value="EAL domain"/>
    <property type="match status" value="1"/>
</dbReference>
<feature type="transmembrane region" description="Helical" evidence="1">
    <location>
        <begin position="393"/>
        <end position="414"/>
    </location>
</feature>
<dbReference type="SUPFAM" id="SSF141868">
    <property type="entry name" value="EAL domain-like"/>
    <property type="match status" value="1"/>
</dbReference>
<dbReference type="InterPro" id="IPR035919">
    <property type="entry name" value="EAL_sf"/>
</dbReference>
<evidence type="ECO:0000259" key="2">
    <source>
        <dbReference type="PROSITE" id="PS50883"/>
    </source>
</evidence>
<dbReference type="OrthoDB" id="6279314at2"/>
<gene>
    <name evidence="3" type="ORF">BEE62_02265</name>
</gene>
<feature type="transmembrane region" description="Helical" evidence="1">
    <location>
        <begin position="215"/>
        <end position="236"/>
    </location>
</feature>
<organism evidence="3 4">
    <name type="scientific">Marinobacter nauticus</name>
    <name type="common">Marinobacter hydrocarbonoclasticus</name>
    <name type="synonym">Marinobacter aquaeolei</name>
    <dbReference type="NCBI Taxonomy" id="2743"/>
    <lineage>
        <taxon>Bacteria</taxon>
        <taxon>Pseudomonadati</taxon>
        <taxon>Pseudomonadota</taxon>
        <taxon>Gammaproteobacteria</taxon>
        <taxon>Pseudomonadales</taxon>
        <taxon>Marinobacteraceae</taxon>
        <taxon>Marinobacter</taxon>
    </lineage>
</organism>
<feature type="domain" description="EAL" evidence="2">
    <location>
        <begin position="619"/>
        <end position="870"/>
    </location>
</feature>
<feature type="transmembrane region" description="Helical" evidence="1">
    <location>
        <begin position="275"/>
        <end position="295"/>
    </location>
</feature>
<accession>A0A1M2UUL2</accession>